<evidence type="ECO:0000313" key="4">
    <source>
        <dbReference type="Proteomes" id="UP000184396"/>
    </source>
</evidence>
<feature type="domain" description="Thiol:disulfide interchange protein DsbD N-terminal" evidence="2">
    <location>
        <begin position="35"/>
        <end position="140"/>
    </location>
</feature>
<dbReference type="EMBL" id="FQYK01000002">
    <property type="protein sequence ID" value="SHI51720.1"/>
    <property type="molecule type" value="Genomic_DNA"/>
</dbReference>
<accession>A0A1M6BSI7</accession>
<dbReference type="RefSeq" id="WP_019387503.1">
    <property type="nucleotide sequence ID" value="NZ_ALIH01000006.1"/>
</dbReference>
<dbReference type="Pfam" id="PF11412">
    <property type="entry name" value="DsbD_N"/>
    <property type="match status" value="1"/>
</dbReference>
<protein>
    <submittedName>
        <fullName evidence="3">Thiol:disulfide interchange protein DsbD</fullName>
    </submittedName>
</protein>
<dbReference type="InterPro" id="IPR036929">
    <property type="entry name" value="DsbDN_sf"/>
</dbReference>
<proteinExistence type="predicted"/>
<dbReference type="Gene3D" id="2.60.40.1250">
    <property type="entry name" value="Thiol:disulfide interchange protein DsbD, N-terminal domain"/>
    <property type="match status" value="1"/>
</dbReference>
<dbReference type="InterPro" id="IPR028250">
    <property type="entry name" value="DsbDN"/>
</dbReference>
<dbReference type="AlphaFoldDB" id="A0A1M6BSI7"/>
<feature type="chain" id="PRO_5009916172" evidence="1">
    <location>
        <begin position="19"/>
        <end position="148"/>
    </location>
</feature>
<keyword evidence="4" id="KW-1185">Reference proteome</keyword>
<evidence type="ECO:0000256" key="1">
    <source>
        <dbReference type="SAM" id="SignalP"/>
    </source>
</evidence>
<evidence type="ECO:0000259" key="2">
    <source>
        <dbReference type="Pfam" id="PF11412"/>
    </source>
</evidence>
<gene>
    <name evidence="3" type="ORF">SAMN05216261_0885</name>
</gene>
<evidence type="ECO:0000313" key="3">
    <source>
        <dbReference type="EMBL" id="SHI51720.1"/>
    </source>
</evidence>
<sequence length="148" mass="17079">MKKIALIVFALFSVNMFCQILEPVKWTTEVKKISESEYELIAIAAIDDNWHLYSQNLPEGGPIPTRFSFEGNGKYLKKGNTKEEKGIEAEDVTFNMRVKFFETQTQFKQRIKLKSKPPFLINSEVSYMVCDDTKCIMPDPALLIFNLQ</sequence>
<dbReference type="eggNOG" id="COG4232">
    <property type="taxonomic scope" value="Bacteria"/>
</dbReference>
<keyword evidence="1" id="KW-0732">Signal</keyword>
<dbReference type="Proteomes" id="UP000184396">
    <property type="component" value="Unassembled WGS sequence"/>
</dbReference>
<feature type="signal peptide" evidence="1">
    <location>
        <begin position="1"/>
        <end position="18"/>
    </location>
</feature>
<name>A0A1M6BSI7_9FLAO</name>
<organism evidence="3 4">
    <name type="scientific">Algibacter luteus</name>
    <dbReference type="NCBI Taxonomy" id="1178825"/>
    <lineage>
        <taxon>Bacteria</taxon>
        <taxon>Pseudomonadati</taxon>
        <taxon>Bacteroidota</taxon>
        <taxon>Flavobacteriia</taxon>
        <taxon>Flavobacteriales</taxon>
        <taxon>Flavobacteriaceae</taxon>
        <taxon>Algibacter</taxon>
    </lineage>
</organism>
<reference evidence="3 4" key="1">
    <citation type="submission" date="2016-11" db="EMBL/GenBank/DDBJ databases">
        <authorList>
            <person name="Jaros S."/>
            <person name="Januszkiewicz K."/>
            <person name="Wedrychowicz H."/>
        </authorList>
    </citation>
    <scope>NUCLEOTIDE SEQUENCE [LARGE SCALE GENOMIC DNA]</scope>
    <source>
        <strain evidence="3 4">CGMCC 1.12213</strain>
    </source>
</reference>
<dbReference type="STRING" id="1178825.SAMN05216261_0885"/>